<evidence type="ECO:0000256" key="5">
    <source>
        <dbReference type="ARBA" id="ARBA00030643"/>
    </source>
</evidence>
<dbReference type="Pfam" id="PF01625">
    <property type="entry name" value="PMSR"/>
    <property type="match status" value="1"/>
</dbReference>
<evidence type="ECO:0000256" key="7">
    <source>
        <dbReference type="ARBA" id="ARBA00048782"/>
    </source>
</evidence>
<dbReference type="InterPro" id="IPR036509">
    <property type="entry name" value="Met_Sox_Rdtase_MsrA_sf"/>
</dbReference>
<evidence type="ECO:0000256" key="1">
    <source>
        <dbReference type="ARBA" id="ARBA00005591"/>
    </source>
</evidence>
<evidence type="ECO:0000256" key="6">
    <source>
        <dbReference type="ARBA" id="ARBA00047806"/>
    </source>
</evidence>
<dbReference type="Proteomes" id="UP000196158">
    <property type="component" value="Unassembled WGS sequence"/>
</dbReference>
<proteinExistence type="inferred from homology"/>
<reference evidence="9 10" key="1">
    <citation type="submission" date="2017-04" db="EMBL/GenBank/DDBJ databases">
        <authorList>
            <person name="Afonso C.L."/>
            <person name="Miller P.J."/>
            <person name="Scott M.A."/>
            <person name="Spackman E."/>
            <person name="Goraichik I."/>
            <person name="Dimitrov K.M."/>
            <person name="Suarez D.L."/>
            <person name="Swayne D.E."/>
        </authorList>
    </citation>
    <scope>NUCLEOTIDE SEQUENCE [LARGE SCALE GENOMIC DNA]</scope>
</reference>
<dbReference type="PANTHER" id="PTHR42799">
    <property type="entry name" value="MITOCHONDRIAL PEPTIDE METHIONINE SULFOXIDE REDUCTASE"/>
    <property type="match status" value="1"/>
</dbReference>
<dbReference type="EC" id="1.8.4.11" evidence="2"/>
<dbReference type="Gene3D" id="3.30.1060.10">
    <property type="entry name" value="Peptide methionine sulphoxide reductase MsrA"/>
    <property type="match status" value="1"/>
</dbReference>
<evidence type="ECO:0000256" key="3">
    <source>
        <dbReference type="ARBA" id="ARBA00023002"/>
    </source>
</evidence>
<dbReference type="SUPFAM" id="SSF55068">
    <property type="entry name" value="Peptide methionine sulfoxide reductase"/>
    <property type="match status" value="1"/>
</dbReference>
<dbReference type="InterPro" id="IPR002569">
    <property type="entry name" value="Met_Sox_Rdtase_MsrA_dom"/>
</dbReference>
<protein>
    <recommendedName>
        <fullName evidence="2">peptide-methionine (S)-S-oxide reductase</fullName>
        <ecNumber evidence="2">1.8.4.11</ecNumber>
    </recommendedName>
    <alternativeName>
        <fullName evidence="5">Peptide-methionine (S)-S-oxide reductase</fullName>
    </alternativeName>
    <alternativeName>
        <fullName evidence="4">Protein-methionine-S-oxide reductase</fullName>
    </alternativeName>
</protein>
<evidence type="ECO:0000259" key="8">
    <source>
        <dbReference type="Pfam" id="PF01625"/>
    </source>
</evidence>
<dbReference type="EMBL" id="FXLY01000013">
    <property type="protein sequence ID" value="SMN22734.1"/>
    <property type="molecule type" value="Genomic_DNA"/>
</dbReference>
<dbReference type="NCBIfam" id="TIGR00401">
    <property type="entry name" value="msrA"/>
    <property type="match status" value="1"/>
</dbReference>
<dbReference type="InterPro" id="IPR050162">
    <property type="entry name" value="MsrA_MetSO_reductase"/>
</dbReference>
<organism evidence="9 10">
    <name type="scientific">Maudiozyma saulgeensis</name>
    <dbReference type="NCBI Taxonomy" id="1789683"/>
    <lineage>
        <taxon>Eukaryota</taxon>
        <taxon>Fungi</taxon>
        <taxon>Dikarya</taxon>
        <taxon>Ascomycota</taxon>
        <taxon>Saccharomycotina</taxon>
        <taxon>Saccharomycetes</taxon>
        <taxon>Saccharomycetales</taxon>
        <taxon>Saccharomycetaceae</taxon>
        <taxon>Maudiozyma</taxon>
    </lineage>
</organism>
<evidence type="ECO:0000256" key="2">
    <source>
        <dbReference type="ARBA" id="ARBA00012502"/>
    </source>
</evidence>
<dbReference type="GO" id="GO:0005737">
    <property type="term" value="C:cytoplasm"/>
    <property type="evidence" value="ECO:0007669"/>
    <property type="project" value="TreeGrafter"/>
</dbReference>
<sequence>MSATLLAKNIKFNPSTDKLLTVAAGCYWGTEHVFRKHLGDRINDCKVGFANGNDEKKDLGDSISYKRVKQGDTNFAEVLQISYNPKVITLKELVDFFFRIHDPTTVNSQGPDVGTQYRSALYAHSPEDLTEIKALKEQWQPKWGNKIVTTVELIKNFYEAEDYHQLYLDKNPEGYACPTHFVRDI</sequence>
<accession>A0A1X7RAV9</accession>
<evidence type="ECO:0000313" key="10">
    <source>
        <dbReference type="Proteomes" id="UP000196158"/>
    </source>
</evidence>
<keyword evidence="3" id="KW-0560">Oxidoreductase</keyword>
<comment type="catalytic activity">
    <reaction evidence="7">
        <text>[thioredoxin]-disulfide + L-methionine + H2O = L-methionine (S)-S-oxide + [thioredoxin]-dithiol</text>
        <dbReference type="Rhea" id="RHEA:19993"/>
        <dbReference type="Rhea" id="RHEA-COMP:10698"/>
        <dbReference type="Rhea" id="RHEA-COMP:10700"/>
        <dbReference type="ChEBI" id="CHEBI:15377"/>
        <dbReference type="ChEBI" id="CHEBI:29950"/>
        <dbReference type="ChEBI" id="CHEBI:50058"/>
        <dbReference type="ChEBI" id="CHEBI:57844"/>
        <dbReference type="ChEBI" id="CHEBI:58772"/>
        <dbReference type="EC" id="1.8.4.11"/>
    </reaction>
</comment>
<dbReference type="FunFam" id="3.30.1060.10:FF:000006">
    <property type="entry name" value="Peptide methionine sulfoxide reductase"/>
    <property type="match status" value="1"/>
</dbReference>
<dbReference type="PANTHER" id="PTHR42799:SF2">
    <property type="entry name" value="MITOCHONDRIAL PEPTIDE METHIONINE SULFOXIDE REDUCTASE"/>
    <property type="match status" value="1"/>
</dbReference>
<comment type="catalytic activity">
    <reaction evidence="6">
        <text>L-methionyl-[protein] + [thioredoxin]-disulfide + H2O = L-methionyl-(S)-S-oxide-[protein] + [thioredoxin]-dithiol</text>
        <dbReference type="Rhea" id="RHEA:14217"/>
        <dbReference type="Rhea" id="RHEA-COMP:10698"/>
        <dbReference type="Rhea" id="RHEA-COMP:10700"/>
        <dbReference type="Rhea" id="RHEA-COMP:12313"/>
        <dbReference type="Rhea" id="RHEA-COMP:12315"/>
        <dbReference type="ChEBI" id="CHEBI:15377"/>
        <dbReference type="ChEBI" id="CHEBI:16044"/>
        <dbReference type="ChEBI" id="CHEBI:29950"/>
        <dbReference type="ChEBI" id="CHEBI:44120"/>
        <dbReference type="ChEBI" id="CHEBI:50058"/>
        <dbReference type="EC" id="1.8.4.11"/>
    </reaction>
</comment>
<gene>
    <name evidence="9" type="ORF">KASA_0F01518G</name>
</gene>
<evidence type="ECO:0000256" key="4">
    <source>
        <dbReference type="ARBA" id="ARBA00030273"/>
    </source>
</evidence>
<dbReference type="OrthoDB" id="77405at2759"/>
<keyword evidence="10" id="KW-1185">Reference proteome</keyword>
<dbReference type="STRING" id="1789683.A0A1X7RAV9"/>
<comment type="similarity">
    <text evidence="1">Belongs to the MsrA Met sulfoxide reductase family.</text>
</comment>
<dbReference type="GO" id="GO:0034599">
    <property type="term" value="P:cellular response to oxidative stress"/>
    <property type="evidence" value="ECO:0007669"/>
    <property type="project" value="UniProtKB-ARBA"/>
</dbReference>
<feature type="domain" description="Peptide methionine sulphoxide reductase MsrA" evidence="8">
    <location>
        <begin position="21"/>
        <end position="176"/>
    </location>
</feature>
<evidence type="ECO:0000313" key="9">
    <source>
        <dbReference type="EMBL" id="SMN22734.1"/>
    </source>
</evidence>
<dbReference type="GO" id="GO:0008113">
    <property type="term" value="F:peptide-methionine (S)-S-oxide reductase activity"/>
    <property type="evidence" value="ECO:0007669"/>
    <property type="project" value="UniProtKB-EC"/>
</dbReference>
<name>A0A1X7RAV9_9SACH</name>
<dbReference type="HAMAP" id="MF_01401">
    <property type="entry name" value="MsrA"/>
    <property type="match status" value="1"/>
</dbReference>
<dbReference type="AlphaFoldDB" id="A0A1X7RAV9"/>